<dbReference type="AlphaFoldDB" id="B8BXC9"/>
<dbReference type="eggNOG" id="ENOG502SIIV">
    <property type="taxonomic scope" value="Eukaryota"/>
</dbReference>
<dbReference type="PROSITE" id="PS51379">
    <property type="entry name" value="4FE4S_FER_2"/>
    <property type="match status" value="1"/>
</dbReference>
<feature type="region of interest" description="Disordered" evidence="1">
    <location>
        <begin position="206"/>
        <end position="228"/>
    </location>
</feature>
<dbReference type="RefSeq" id="XP_002288250.1">
    <property type="nucleotide sequence ID" value="XM_002288214.1"/>
</dbReference>
<feature type="domain" description="4Fe-4S ferredoxin-type" evidence="3">
    <location>
        <begin position="560"/>
        <end position="588"/>
    </location>
</feature>
<gene>
    <name evidence="4" type="ORF">THAPSDRAFT_21679</name>
</gene>
<name>B8BXC9_THAPS</name>
<proteinExistence type="predicted"/>
<dbReference type="Pfam" id="PF13370">
    <property type="entry name" value="Fer4_13"/>
    <property type="match status" value="1"/>
</dbReference>
<feature type="signal peptide" evidence="2">
    <location>
        <begin position="1"/>
        <end position="15"/>
    </location>
</feature>
<evidence type="ECO:0000259" key="3">
    <source>
        <dbReference type="PROSITE" id="PS51379"/>
    </source>
</evidence>
<dbReference type="PANTHER" id="PTHR44579:SF2">
    <property type="entry name" value="OS01G0730500 PROTEIN"/>
    <property type="match status" value="1"/>
</dbReference>
<dbReference type="Gene3D" id="3.30.70.20">
    <property type="match status" value="1"/>
</dbReference>
<protein>
    <recommendedName>
        <fullName evidence="3">4Fe-4S ferredoxin-type domain-containing protein</fullName>
    </recommendedName>
</protein>
<feature type="region of interest" description="Disordered" evidence="1">
    <location>
        <begin position="630"/>
        <end position="650"/>
    </location>
</feature>
<accession>B8BXC9</accession>
<dbReference type="SUPFAM" id="SSF54862">
    <property type="entry name" value="4Fe-4S ferredoxins"/>
    <property type="match status" value="1"/>
</dbReference>
<dbReference type="PANTHER" id="PTHR44579">
    <property type="entry name" value="OS01G0730500 PROTEIN"/>
    <property type="match status" value="1"/>
</dbReference>
<feature type="compositionally biased region" description="Basic and acidic residues" evidence="1">
    <location>
        <begin position="630"/>
        <end position="639"/>
    </location>
</feature>
<dbReference type="GeneID" id="7444702"/>
<organism evidence="4 5">
    <name type="scientific">Thalassiosira pseudonana</name>
    <name type="common">Marine diatom</name>
    <name type="synonym">Cyclotella nana</name>
    <dbReference type="NCBI Taxonomy" id="35128"/>
    <lineage>
        <taxon>Eukaryota</taxon>
        <taxon>Sar</taxon>
        <taxon>Stramenopiles</taxon>
        <taxon>Ochrophyta</taxon>
        <taxon>Bacillariophyta</taxon>
        <taxon>Coscinodiscophyceae</taxon>
        <taxon>Thalassiosirophycidae</taxon>
        <taxon>Thalassiosirales</taxon>
        <taxon>Thalassiosiraceae</taxon>
        <taxon>Thalassiosira</taxon>
    </lineage>
</organism>
<evidence type="ECO:0000313" key="4">
    <source>
        <dbReference type="EMBL" id="EED93686.1"/>
    </source>
</evidence>
<dbReference type="InParanoid" id="B8BXC9"/>
<dbReference type="KEGG" id="tps:THAPSDRAFT_21679"/>
<dbReference type="HOGENOM" id="CLU_381088_0_0_1"/>
<dbReference type="Proteomes" id="UP000001449">
    <property type="component" value="Chromosome 3"/>
</dbReference>
<evidence type="ECO:0000313" key="5">
    <source>
        <dbReference type="Proteomes" id="UP000001449"/>
    </source>
</evidence>
<dbReference type="STRING" id="35128.B8BXC9"/>
<dbReference type="InterPro" id="IPR017896">
    <property type="entry name" value="4Fe4S_Fe-S-bd"/>
</dbReference>
<feature type="chain" id="PRO_5012677675" description="4Fe-4S ferredoxin-type domain-containing protein" evidence="2">
    <location>
        <begin position="16"/>
        <end position="727"/>
    </location>
</feature>
<dbReference type="EMBL" id="CM000640">
    <property type="protein sequence ID" value="EED93686.1"/>
    <property type="molecule type" value="Genomic_DNA"/>
</dbReference>
<dbReference type="PaxDb" id="35128-Thaps21679"/>
<evidence type="ECO:0000256" key="1">
    <source>
        <dbReference type="SAM" id="MobiDB-lite"/>
    </source>
</evidence>
<evidence type="ECO:0000256" key="2">
    <source>
        <dbReference type="SAM" id="SignalP"/>
    </source>
</evidence>
<reference evidence="4 5" key="2">
    <citation type="journal article" date="2008" name="Nature">
        <title>The Phaeodactylum genome reveals the evolutionary history of diatom genomes.</title>
        <authorList>
            <person name="Bowler C."/>
            <person name="Allen A.E."/>
            <person name="Badger J.H."/>
            <person name="Grimwood J."/>
            <person name="Jabbari K."/>
            <person name="Kuo A."/>
            <person name="Maheswari U."/>
            <person name="Martens C."/>
            <person name="Maumus F."/>
            <person name="Otillar R.P."/>
            <person name="Rayko E."/>
            <person name="Salamov A."/>
            <person name="Vandepoele K."/>
            <person name="Beszteri B."/>
            <person name="Gruber A."/>
            <person name="Heijde M."/>
            <person name="Katinka M."/>
            <person name="Mock T."/>
            <person name="Valentin K."/>
            <person name="Verret F."/>
            <person name="Berges J.A."/>
            <person name="Brownlee C."/>
            <person name="Cadoret J.P."/>
            <person name="Chiovitti A."/>
            <person name="Choi C.J."/>
            <person name="Coesel S."/>
            <person name="De Martino A."/>
            <person name="Detter J.C."/>
            <person name="Durkin C."/>
            <person name="Falciatore A."/>
            <person name="Fournet J."/>
            <person name="Haruta M."/>
            <person name="Huysman M.J."/>
            <person name="Jenkins B.D."/>
            <person name="Jiroutova K."/>
            <person name="Jorgensen R.E."/>
            <person name="Joubert Y."/>
            <person name="Kaplan A."/>
            <person name="Kroger N."/>
            <person name="Kroth P.G."/>
            <person name="La Roche J."/>
            <person name="Lindquist E."/>
            <person name="Lommer M."/>
            <person name="Martin-Jezequel V."/>
            <person name="Lopez P.J."/>
            <person name="Lucas S."/>
            <person name="Mangogna M."/>
            <person name="McGinnis K."/>
            <person name="Medlin L.K."/>
            <person name="Montsant A."/>
            <person name="Oudot-Le Secq M.P."/>
            <person name="Napoli C."/>
            <person name="Obornik M."/>
            <person name="Parker M.S."/>
            <person name="Petit J.L."/>
            <person name="Porcel B.M."/>
            <person name="Poulsen N."/>
            <person name="Robison M."/>
            <person name="Rychlewski L."/>
            <person name="Rynearson T.A."/>
            <person name="Schmutz J."/>
            <person name="Shapiro H."/>
            <person name="Siaut M."/>
            <person name="Stanley M."/>
            <person name="Sussman M.R."/>
            <person name="Taylor A.R."/>
            <person name="Vardi A."/>
            <person name="von Dassow P."/>
            <person name="Vyverman W."/>
            <person name="Willis A."/>
            <person name="Wyrwicz L.S."/>
            <person name="Rokhsar D.S."/>
            <person name="Weissenbach J."/>
            <person name="Armbrust E.V."/>
            <person name="Green B.R."/>
            <person name="Van de Peer Y."/>
            <person name="Grigoriev I.V."/>
        </authorList>
    </citation>
    <scope>NUCLEOTIDE SEQUENCE [LARGE SCALE GENOMIC DNA]</scope>
    <source>
        <strain evidence="4 5">CCMP1335</strain>
    </source>
</reference>
<keyword evidence="2" id="KW-0732">Signal</keyword>
<keyword evidence="5" id="KW-1185">Reference proteome</keyword>
<sequence>MTMYLTLHSITGCLAAQTYAAAFSNRSASLLRPMRSPVAFVHSVHHPSVRIHPTTRRVFGLLRASESNHDQSIDLQSLFEEDSDILSPQQSTSWSIADDWEALSSSSAASTAYTTPTESSLDSRIEVMAAASRIMEEQDQMMNEQKSHLKEWGTISTSDVSSSRSNDARFIKDELAAEDHFVEDAVEIIASHLDYNDTTALYDTVSPSTMKTKGRNKRSTESKQEQQHEDEIAFMLRCNQTPGQFLISLGRALPELKDEEKHSAEFLLERDEQHVLPLKAEMTPFFMEAVEKIFDTYAVDVEVEEKQFVDEDDMEIKYIDNLKISKPSEPKLVFAKVMDRNCIAAWMTQCLSSPFGPNKDQVTPKQLQRVGAYDKSISALISRYSQTGSGRLTLEDFQSLYLECAWAGYCHRVRANKEDLEVGGKRYEFPSTDVGVVIKGRQNTESMILKGASLGIVWRDLEAHSIFSPAEDERIQMLLDMEHLASDYTIGSASANIMDECELFEEYEERLSQQAFSEGNDNDLLGGNTWSFSKRREKSSHQLVEMASDEKTPLRIRDGQFVFIDEESCIGCSQCAQVAPSSFKMVEESGRYRTFFQSNSVEAAVLSCPVNCMHMVSFDELKEMEVSRDEGDGREDHKHFGGGRTHVPLHVAGRDSDANHKSSWYHYLKTKCHGSASCPQRGCYDCPSFNPGENPFFKKRHLKAEHTRAVEFMARGEADKWRKVAEL</sequence>
<reference evidence="4 5" key="1">
    <citation type="journal article" date="2004" name="Science">
        <title>The genome of the diatom Thalassiosira pseudonana: ecology, evolution, and metabolism.</title>
        <authorList>
            <person name="Armbrust E.V."/>
            <person name="Berges J.A."/>
            <person name="Bowler C."/>
            <person name="Green B.R."/>
            <person name="Martinez D."/>
            <person name="Putnam N.H."/>
            <person name="Zhou S."/>
            <person name="Allen A.E."/>
            <person name="Apt K.E."/>
            <person name="Bechner M."/>
            <person name="Brzezinski M.A."/>
            <person name="Chaal B.K."/>
            <person name="Chiovitti A."/>
            <person name="Davis A.K."/>
            <person name="Demarest M.S."/>
            <person name="Detter J.C."/>
            <person name="Glavina T."/>
            <person name="Goodstein D."/>
            <person name="Hadi M.Z."/>
            <person name="Hellsten U."/>
            <person name="Hildebrand M."/>
            <person name="Jenkins B.D."/>
            <person name="Jurka J."/>
            <person name="Kapitonov V.V."/>
            <person name="Kroger N."/>
            <person name="Lau W.W."/>
            <person name="Lane T.W."/>
            <person name="Larimer F.W."/>
            <person name="Lippmeier J.C."/>
            <person name="Lucas S."/>
            <person name="Medina M."/>
            <person name="Montsant A."/>
            <person name="Obornik M."/>
            <person name="Parker M.S."/>
            <person name="Palenik B."/>
            <person name="Pazour G.J."/>
            <person name="Richardson P.M."/>
            <person name="Rynearson T.A."/>
            <person name="Saito M.A."/>
            <person name="Schwartz D.C."/>
            <person name="Thamatrakoln K."/>
            <person name="Valentin K."/>
            <person name="Vardi A."/>
            <person name="Wilkerson F.P."/>
            <person name="Rokhsar D.S."/>
        </authorList>
    </citation>
    <scope>NUCLEOTIDE SEQUENCE [LARGE SCALE GENOMIC DNA]</scope>
    <source>
        <strain evidence="4 5">CCMP1335</strain>
    </source>
</reference>
<feature type="compositionally biased region" description="Basic and acidic residues" evidence="1">
    <location>
        <begin position="218"/>
        <end position="228"/>
    </location>
</feature>